<keyword evidence="1" id="KW-0001">2Fe-2S</keyword>
<keyword evidence="2" id="KW-0479">Metal-binding</keyword>
<evidence type="ECO:0000256" key="1">
    <source>
        <dbReference type="ARBA" id="ARBA00022714"/>
    </source>
</evidence>
<dbReference type="GO" id="GO:0046872">
    <property type="term" value="F:metal ion binding"/>
    <property type="evidence" value="ECO:0007669"/>
    <property type="project" value="UniProtKB-KW"/>
</dbReference>
<dbReference type="Gene3D" id="3.40.5.90">
    <property type="entry name" value="CDGSH iron-sulfur domain, mitoNEET-type"/>
    <property type="match status" value="2"/>
</dbReference>
<feature type="compositionally biased region" description="Basic and acidic residues" evidence="6">
    <location>
        <begin position="45"/>
        <end position="63"/>
    </location>
</feature>
<dbReference type="Proteomes" id="UP001497525">
    <property type="component" value="Unassembled WGS sequence"/>
</dbReference>
<keyword evidence="4" id="KW-0411">Iron-sulfur</keyword>
<dbReference type="InterPro" id="IPR018967">
    <property type="entry name" value="FeS-contain_CDGSH-typ"/>
</dbReference>
<proteinExistence type="predicted"/>
<evidence type="ECO:0000313" key="9">
    <source>
        <dbReference type="Proteomes" id="UP001497525"/>
    </source>
</evidence>
<evidence type="ECO:0000256" key="3">
    <source>
        <dbReference type="ARBA" id="ARBA00023004"/>
    </source>
</evidence>
<gene>
    <name evidence="8" type="ORF">CDAUBV1_LOCUS10200</name>
</gene>
<evidence type="ECO:0000256" key="6">
    <source>
        <dbReference type="SAM" id="MobiDB-lite"/>
    </source>
</evidence>
<reference evidence="8" key="1">
    <citation type="submission" date="2024-06" db="EMBL/GenBank/DDBJ databases">
        <authorList>
            <person name="Liu X."/>
            <person name="Lenzi L."/>
            <person name="Haldenby T S."/>
            <person name="Uol C."/>
        </authorList>
    </citation>
    <scope>NUCLEOTIDE SEQUENCE</scope>
</reference>
<protein>
    <recommendedName>
        <fullName evidence="7">Iron-binding zinc finger CDGSH type domain-containing protein</fullName>
    </recommendedName>
</protein>
<name>A0AAV2TKY6_CALDB</name>
<feature type="region of interest" description="Disordered" evidence="6">
    <location>
        <begin position="45"/>
        <end position="69"/>
    </location>
</feature>
<keyword evidence="3" id="KW-0408">Iron</keyword>
<feature type="domain" description="Iron-binding zinc finger CDGSH type" evidence="7">
    <location>
        <begin position="126"/>
        <end position="161"/>
    </location>
</feature>
<evidence type="ECO:0000259" key="7">
    <source>
        <dbReference type="SMART" id="SM00704"/>
    </source>
</evidence>
<comment type="caution">
    <text evidence="8">The sequence shown here is derived from an EMBL/GenBank/DDBJ whole genome shotgun (WGS) entry which is preliminary data.</text>
</comment>
<evidence type="ECO:0000256" key="4">
    <source>
        <dbReference type="ARBA" id="ARBA00023014"/>
    </source>
</evidence>
<comment type="cofactor">
    <cofactor evidence="5">
        <name>[2Fe-2S] cluster</name>
        <dbReference type="ChEBI" id="CHEBI:190135"/>
    </cofactor>
</comment>
<dbReference type="PANTHER" id="PTHR46491">
    <property type="entry name" value="CDGSH IRON SULFUR DOMAIN PROTEIN HOMOLOG"/>
    <property type="match status" value="1"/>
</dbReference>
<feature type="domain" description="Iron-binding zinc finger CDGSH type" evidence="7">
    <location>
        <begin position="76"/>
        <end position="113"/>
    </location>
</feature>
<dbReference type="InterPro" id="IPR052950">
    <property type="entry name" value="CISD"/>
</dbReference>
<dbReference type="EMBL" id="CAXLJL010000290">
    <property type="protein sequence ID" value="CAL5136117.1"/>
    <property type="molecule type" value="Genomic_DNA"/>
</dbReference>
<dbReference type="SMART" id="SM00704">
    <property type="entry name" value="ZnF_CDGSH"/>
    <property type="match status" value="2"/>
</dbReference>
<dbReference type="Pfam" id="PF09360">
    <property type="entry name" value="zf-CDGSH"/>
    <property type="match status" value="2"/>
</dbReference>
<dbReference type="GO" id="GO:0005739">
    <property type="term" value="C:mitochondrion"/>
    <property type="evidence" value="ECO:0007669"/>
    <property type="project" value="TreeGrafter"/>
</dbReference>
<organism evidence="8 9">
    <name type="scientific">Calicophoron daubneyi</name>
    <name type="common">Rumen fluke</name>
    <name type="synonym">Paramphistomum daubneyi</name>
    <dbReference type="NCBI Taxonomy" id="300641"/>
    <lineage>
        <taxon>Eukaryota</taxon>
        <taxon>Metazoa</taxon>
        <taxon>Spiralia</taxon>
        <taxon>Lophotrochozoa</taxon>
        <taxon>Platyhelminthes</taxon>
        <taxon>Trematoda</taxon>
        <taxon>Digenea</taxon>
        <taxon>Plagiorchiida</taxon>
        <taxon>Pronocephalata</taxon>
        <taxon>Paramphistomoidea</taxon>
        <taxon>Paramphistomidae</taxon>
        <taxon>Calicophoron</taxon>
    </lineage>
</organism>
<dbReference type="AlphaFoldDB" id="A0AAV2TKY6"/>
<evidence type="ECO:0000256" key="5">
    <source>
        <dbReference type="ARBA" id="ARBA00034078"/>
    </source>
</evidence>
<evidence type="ECO:0000256" key="2">
    <source>
        <dbReference type="ARBA" id="ARBA00022723"/>
    </source>
</evidence>
<dbReference type="GO" id="GO:0051537">
    <property type="term" value="F:2 iron, 2 sulfur cluster binding"/>
    <property type="evidence" value="ECO:0007669"/>
    <property type="project" value="UniProtKB-KW"/>
</dbReference>
<evidence type="ECO:0000313" key="8">
    <source>
        <dbReference type="EMBL" id="CAL5136117.1"/>
    </source>
</evidence>
<accession>A0AAV2TKY6</accession>
<dbReference type="PANTHER" id="PTHR46491:SF3">
    <property type="entry name" value="CDGSH IRON-SULFUR DOMAIN-CONTAINING PROTEIN 3, MITOCHONDRIAL"/>
    <property type="match status" value="1"/>
</dbReference>
<dbReference type="InterPro" id="IPR042216">
    <property type="entry name" value="MitoNEET_CISD"/>
</dbReference>
<sequence length="166" mass="19319">MKIPSWTYSNRLLSPVSPLLVPNCSGRYMPPGSLYRPFHERFDEDGERRPLPHPETPRFKDAFKAGPKPKGRIANKRPFQFVCEPNKVYWWCACGHSMTQPFCDGNHVKIIGPTPHFRINKTEYKPIRVCFERKTEVWFCTCKQTNEPPFCDGSHNCAEVQEAIKY</sequence>